<evidence type="ECO:0000259" key="2">
    <source>
        <dbReference type="Pfam" id="PF13539"/>
    </source>
</evidence>
<dbReference type="Pfam" id="PF01471">
    <property type="entry name" value="PG_binding_1"/>
    <property type="match status" value="1"/>
</dbReference>
<dbReference type="InterPro" id="IPR002477">
    <property type="entry name" value="Peptidoglycan-bd-like"/>
</dbReference>
<dbReference type="SUPFAM" id="SSF55166">
    <property type="entry name" value="Hedgehog/DD-peptidase"/>
    <property type="match status" value="1"/>
</dbReference>
<dbReference type="SUPFAM" id="SSF47090">
    <property type="entry name" value="PGBD-like"/>
    <property type="match status" value="1"/>
</dbReference>
<dbReference type="Gene3D" id="1.10.101.10">
    <property type="entry name" value="PGBD-like superfamily/PGBD"/>
    <property type="match status" value="2"/>
</dbReference>
<proteinExistence type="predicted"/>
<dbReference type="CDD" id="cd14845">
    <property type="entry name" value="L-Ala-D-Glu_peptidase_like"/>
    <property type="match status" value="1"/>
</dbReference>
<dbReference type="AlphaFoldDB" id="A0AAC9J1U3"/>
<feature type="domain" description="Peptidoglycan binding-like" evidence="1">
    <location>
        <begin position="228"/>
        <end position="277"/>
    </location>
</feature>
<reference evidence="3 4" key="1">
    <citation type="submission" date="2016-11" db="EMBL/GenBank/DDBJ databases">
        <title>Complete genome sequencing of Virgibacillus halodenitrificans PDB-F2.</title>
        <authorList>
            <person name="Sun Z."/>
            <person name="Zhou Y."/>
            <person name="Li H."/>
        </authorList>
    </citation>
    <scope>NUCLEOTIDE SEQUENCE [LARGE SCALE GENOMIC DNA]</scope>
    <source>
        <strain evidence="3 4">PDB-F2</strain>
    </source>
</reference>
<sequence>MTVSLQTLLDRSNRNMDKGTHPVVRDKALELIKRAYKEGIYVQISEGYRSYARQQALYDQGRTTPGNIVTNAKPGQSIHNYGTAVDFFIVSDDGQDAIWKVDKKWRRAAAIGKSLGFEWGGDWKSFKDYPHLQMPNVSSSKPSKPSYGNSKVIIKEIQIYANKYYNAGLRVDGYDGPKTRKALLKAYQTELNKQFDRGLVKDGVWGPKTENASIIVYPGAKGRLTWIIQALLYCKGYDPKGLDSIFGSGCEAAVREFQEAESLVVDGRVGPVTFKHLFK</sequence>
<evidence type="ECO:0008006" key="5">
    <source>
        <dbReference type="Google" id="ProtNLM"/>
    </source>
</evidence>
<evidence type="ECO:0000259" key="1">
    <source>
        <dbReference type="Pfam" id="PF01471"/>
    </source>
</evidence>
<dbReference type="PANTHER" id="PTHR34385:SF1">
    <property type="entry name" value="PEPTIDOGLYCAN L-ALANYL-D-GLUTAMATE ENDOPEPTIDASE CWLK"/>
    <property type="match status" value="1"/>
</dbReference>
<dbReference type="Pfam" id="PF13539">
    <property type="entry name" value="Peptidase_M15_4"/>
    <property type="match status" value="1"/>
</dbReference>
<dbReference type="InterPro" id="IPR036365">
    <property type="entry name" value="PGBD-like_sf"/>
</dbReference>
<dbReference type="PANTHER" id="PTHR34385">
    <property type="entry name" value="D-ALANYL-D-ALANINE CARBOXYPEPTIDASE"/>
    <property type="match status" value="1"/>
</dbReference>
<gene>
    <name evidence="3" type="ORF">BME96_09055</name>
</gene>
<dbReference type="InterPro" id="IPR036366">
    <property type="entry name" value="PGBDSf"/>
</dbReference>
<dbReference type="GO" id="GO:0008233">
    <property type="term" value="F:peptidase activity"/>
    <property type="evidence" value="ECO:0007669"/>
    <property type="project" value="InterPro"/>
</dbReference>
<organism evidence="3 4">
    <name type="scientific">Virgibacillus halodenitrificans</name>
    <name type="common">Bacillus halodenitrificans</name>
    <dbReference type="NCBI Taxonomy" id="1482"/>
    <lineage>
        <taxon>Bacteria</taxon>
        <taxon>Bacillati</taxon>
        <taxon>Bacillota</taxon>
        <taxon>Bacilli</taxon>
        <taxon>Bacillales</taxon>
        <taxon>Bacillaceae</taxon>
        <taxon>Virgibacillus</taxon>
    </lineage>
</organism>
<dbReference type="RefSeq" id="WP_071648929.1">
    <property type="nucleotide sequence ID" value="NZ_CP017962.1"/>
</dbReference>
<accession>A0AAC9J1U3</accession>
<dbReference type="EMBL" id="CP017962">
    <property type="protein sequence ID" value="APC48305.1"/>
    <property type="molecule type" value="Genomic_DNA"/>
</dbReference>
<dbReference type="Gene3D" id="3.30.1380.10">
    <property type="match status" value="1"/>
</dbReference>
<evidence type="ECO:0000313" key="3">
    <source>
        <dbReference type="EMBL" id="APC48305.1"/>
    </source>
</evidence>
<feature type="domain" description="Peptidase M15C" evidence="2">
    <location>
        <begin position="72"/>
        <end position="134"/>
    </location>
</feature>
<dbReference type="InterPro" id="IPR052179">
    <property type="entry name" value="DD-CPase-like"/>
</dbReference>
<name>A0AAC9J1U3_VIRHA</name>
<protein>
    <recommendedName>
        <fullName evidence="5">Peptidase M15</fullName>
    </recommendedName>
</protein>
<dbReference type="GeneID" id="71516603"/>
<dbReference type="KEGG" id="vhl:BME96_09055"/>
<dbReference type="InterPro" id="IPR039561">
    <property type="entry name" value="Peptidase_M15C"/>
</dbReference>
<evidence type="ECO:0000313" key="4">
    <source>
        <dbReference type="Proteomes" id="UP000182945"/>
    </source>
</evidence>
<dbReference type="Proteomes" id="UP000182945">
    <property type="component" value="Chromosome"/>
</dbReference>
<dbReference type="InterPro" id="IPR009045">
    <property type="entry name" value="Zn_M74/Hedgehog-like"/>
</dbReference>